<dbReference type="RefSeq" id="WP_102525047.1">
    <property type="nucleotide sequence ID" value="NZ_LT960612.1"/>
</dbReference>
<dbReference type="InterPro" id="IPR031322">
    <property type="entry name" value="Shikimate/glucono_kinase"/>
</dbReference>
<reference evidence="1 2" key="1">
    <citation type="submission" date="2017-10" db="EMBL/GenBank/DDBJ databases">
        <authorList>
            <person name="Banno H."/>
            <person name="Chua N.-H."/>
        </authorList>
    </citation>
    <scope>NUCLEOTIDE SEQUENCE [LARGE SCALE GENOMIC DNA]</scope>
    <source>
        <strain evidence="1">Vibrio tapetis CECT4600</strain>
    </source>
</reference>
<keyword evidence="1" id="KW-0418">Kinase</keyword>
<keyword evidence="1" id="KW-0808">Transferase</keyword>
<dbReference type="KEGG" id="vta:B1304"/>
<accession>A0A2N8ZLZ0</accession>
<dbReference type="Proteomes" id="UP000235828">
    <property type="component" value="Chromosome B"/>
</dbReference>
<keyword evidence="2" id="KW-1185">Reference proteome</keyword>
<protein>
    <submittedName>
        <fullName evidence="1">Adenylate kinase</fullName>
    </submittedName>
</protein>
<dbReference type="Gene3D" id="3.40.50.300">
    <property type="entry name" value="P-loop containing nucleotide triphosphate hydrolases"/>
    <property type="match status" value="1"/>
</dbReference>
<dbReference type="PANTHER" id="PTHR37816:SF1">
    <property type="entry name" value="TOXIN"/>
    <property type="match status" value="1"/>
</dbReference>
<dbReference type="SUPFAM" id="SSF52540">
    <property type="entry name" value="P-loop containing nucleoside triphosphate hydrolases"/>
    <property type="match status" value="1"/>
</dbReference>
<evidence type="ECO:0000313" key="2">
    <source>
        <dbReference type="Proteomes" id="UP000235828"/>
    </source>
</evidence>
<dbReference type="InterPro" id="IPR027417">
    <property type="entry name" value="P-loop_NTPase"/>
</dbReference>
<dbReference type="Pfam" id="PF01202">
    <property type="entry name" value="SKI"/>
    <property type="match status" value="1"/>
</dbReference>
<sequence length="177" mass="20512">MKRINIVGTSGSGKSTLGRALAKRLNAPFYEMDALYWRSNWQGVSDDVLFSDLKAITAQSSWVLDGNYNRTVPIKWAHVDTVIWVDYSFIRTLYQATKRALIRVTNKTELWPGTGNTESFRRTFMSKESVLLWMINHHSSNRQRYQKMMASDEYQHIRFIRVSTPKQAKQLVDGIAM</sequence>
<dbReference type="InterPro" id="IPR052922">
    <property type="entry name" value="Cytidylate_Kinase-2"/>
</dbReference>
<evidence type="ECO:0000313" key="1">
    <source>
        <dbReference type="EMBL" id="SON52915.1"/>
    </source>
</evidence>
<organism evidence="1 2">
    <name type="scientific">Vibrio tapetis subsp. tapetis</name>
    <dbReference type="NCBI Taxonomy" id="1671868"/>
    <lineage>
        <taxon>Bacteria</taxon>
        <taxon>Pseudomonadati</taxon>
        <taxon>Pseudomonadota</taxon>
        <taxon>Gammaproteobacteria</taxon>
        <taxon>Vibrionales</taxon>
        <taxon>Vibrionaceae</taxon>
        <taxon>Vibrio</taxon>
    </lineage>
</organism>
<gene>
    <name evidence="1" type="ORF">VTAP4600_B1304</name>
</gene>
<dbReference type="PANTHER" id="PTHR37816">
    <property type="entry name" value="YALI0E33011P"/>
    <property type="match status" value="1"/>
</dbReference>
<proteinExistence type="predicted"/>
<dbReference type="OrthoDB" id="5296079at2"/>
<dbReference type="AlphaFoldDB" id="A0A2N8ZLZ0"/>
<dbReference type="GO" id="GO:0016301">
    <property type="term" value="F:kinase activity"/>
    <property type="evidence" value="ECO:0007669"/>
    <property type="project" value="UniProtKB-KW"/>
</dbReference>
<dbReference type="EMBL" id="LT960612">
    <property type="protein sequence ID" value="SON52915.1"/>
    <property type="molecule type" value="Genomic_DNA"/>
</dbReference>
<name>A0A2N8ZLZ0_9VIBR</name>